<sequence length="67" mass="7437">MEISDTLASLSALFKEFFISLKRSLDKDGIKSIFKKVEHVRNVQSCVTMSGCGFDARSLGGDVMVYE</sequence>
<keyword evidence="2" id="KW-1185">Reference proteome</keyword>
<dbReference type="Proteomes" id="UP001283361">
    <property type="component" value="Unassembled WGS sequence"/>
</dbReference>
<dbReference type="EMBL" id="JAWDGP010007346">
    <property type="protein sequence ID" value="KAK3724285.1"/>
    <property type="molecule type" value="Genomic_DNA"/>
</dbReference>
<evidence type="ECO:0000313" key="2">
    <source>
        <dbReference type="Proteomes" id="UP001283361"/>
    </source>
</evidence>
<reference evidence="1" key="1">
    <citation type="journal article" date="2023" name="G3 (Bethesda)">
        <title>A reference genome for the long-term kleptoplast-retaining sea slug Elysia crispata morphotype clarki.</title>
        <authorList>
            <person name="Eastman K.E."/>
            <person name="Pendleton A.L."/>
            <person name="Shaikh M.A."/>
            <person name="Suttiyut T."/>
            <person name="Ogas R."/>
            <person name="Tomko P."/>
            <person name="Gavelis G."/>
            <person name="Widhalm J.R."/>
            <person name="Wisecaver J.H."/>
        </authorList>
    </citation>
    <scope>NUCLEOTIDE SEQUENCE</scope>
    <source>
        <strain evidence="1">ECLA1</strain>
    </source>
</reference>
<dbReference type="AlphaFoldDB" id="A0AAE0XXZ8"/>
<comment type="caution">
    <text evidence="1">The sequence shown here is derived from an EMBL/GenBank/DDBJ whole genome shotgun (WGS) entry which is preliminary data.</text>
</comment>
<proteinExistence type="predicted"/>
<organism evidence="1 2">
    <name type="scientific">Elysia crispata</name>
    <name type="common">lettuce slug</name>
    <dbReference type="NCBI Taxonomy" id="231223"/>
    <lineage>
        <taxon>Eukaryota</taxon>
        <taxon>Metazoa</taxon>
        <taxon>Spiralia</taxon>
        <taxon>Lophotrochozoa</taxon>
        <taxon>Mollusca</taxon>
        <taxon>Gastropoda</taxon>
        <taxon>Heterobranchia</taxon>
        <taxon>Euthyneura</taxon>
        <taxon>Panpulmonata</taxon>
        <taxon>Sacoglossa</taxon>
        <taxon>Placobranchoidea</taxon>
        <taxon>Plakobranchidae</taxon>
        <taxon>Elysia</taxon>
    </lineage>
</organism>
<evidence type="ECO:0000313" key="1">
    <source>
        <dbReference type="EMBL" id="KAK3724285.1"/>
    </source>
</evidence>
<gene>
    <name evidence="1" type="ORF">RRG08_043284</name>
</gene>
<accession>A0AAE0XXZ8</accession>
<protein>
    <submittedName>
        <fullName evidence="1">Uncharacterized protein</fullName>
    </submittedName>
</protein>
<name>A0AAE0XXZ8_9GAST</name>